<dbReference type="EMBL" id="MH588546">
    <property type="protein sequence ID" value="AXQ69188.1"/>
    <property type="molecule type" value="Genomic_DNA"/>
</dbReference>
<evidence type="ECO:0000313" key="2">
    <source>
        <dbReference type="Proteomes" id="UP000259421"/>
    </source>
</evidence>
<dbReference type="Proteomes" id="UP000259421">
    <property type="component" value="Segment"/>
</dbReference>
<reference evidence="1 2" key="2">
    <citation type="submission" date="2018-09" db="EMBL/GenBank/DDBJ databases">
        <title>Giant CbK-like Caulobacter bacteriophages have genetically divergent genomes.</title>
        <authorList>
            <person name="Wilson K."/>
            <person name="Ely B."/>
        </authorList>
    </citation>
    <scope>NUCLEOTIDE SEQUENCE [LARGE SCALE GENOMIC DNA]</scope>
</reference>
<keyword evidence="2" id="KW-1185">Reference proteome</keyword>
<evidence type="ECO:0000313" key="1">
    <source>
        <dbReference type="EMBL" id="AXQ69188.1"/>
    </source>
</evidence>
<organism evidence="1 2">
    <name type="scientific">Caulobacter phage CcrBL9</name>
    <dbReference type="NCBI Taxonomy" id="2283270"/>
    <lineage>
        <taxon>Viruses</taxon>
        <taxon>Duplodnaviria</taxon>
        <taxon>Heunggongvirae</taxon>
        <taxon>Uroviricota</taxon>
        <taxon>Caudoviricetes</taxon>
        <taxon>Jeanschmidtviridae</taxon>
        <taxon>Bertelyvirus</taxon>
        <taxon>Bertelyvirus BL9</taxon>
    </lineage>
</organism>
<accession>A0A385EEK1</accession>
<gene>
    <name evidence="1" type="ORF">CcrBL9_gp164</name>
</gene>
<proteinExistence type="predicted"/>
<name>A0A385EEK1_9CAUD</name>
<reference evidence="2" key="1">
    <citation type="submission" date="2018-07" db="EMBL/GenBank/DDBJ databases">
        <title>Giant CbK-like Caulobacter bacteriophages have genetically divergent genomes.</title>
        <authorList>
            <person name="Wilson K.M."/>
            <person name="Ely B."/>
        </authorList>
    </citation>
    <scope>NUCLEOTIDE SEQUENCE [LARGE SCALE GENOMIC DNA]</scope>
</reference>
<sequence>MSTLLDDLFATDTSAEEDGVWVDVTPTLKFKIRAYSAKAVGDLREKLIKPFQSMIRAGVPIPNDQNEDIALKVIAGAVLANWKGLTAKNEDGDEVEVPYTSATALEYLKRLPKLANFIVGIATDTTFYKAEELREDGAKN</sequence>
<protein>
    <submittedName>
        <fullName evidence="1">Pre-tape measure chaperone protein</fullName>
    </submittedName>
</protein>